<reference evidence="2 3" key="1">
    <citation type="submission" date="2021-04" db="EMBL/GenBank/DDBJ databases">
        <authorList>
            <person name="Bliznina A."/>
        </authorList>
    </citation>
    <scope>NUCLEOTIDE SEQUENCE [LARGE SCALE GENOMIC DNA]</scope>
</reference>
<gene>
    <name evidence="2" type="ORF">OKIOD_LOCUS6949</name>
</gene>
<evidence type="ECO:0000256" key="1">
    <source>
        <dbReference type="SAM" id="MobiDB-lite"/>
    </source>
</evidence>
<feature type="compositionally biased region" description="Basic residues" evidence="1">
    <location>
        <begin position="95"/>
        <end position="105"/>
    </location>
</feature>
<protein>
    <submittedName>
        <fullName evidence="2">Oidioi.mRNA.OKI2018_I69.XSR.g15391.t1.cds</fullName>
    </submittedName>
</protein>
<evidence type="ECO:0000313" key="2">
    <source>
        <dbReference type="EMBL" id="CAG5098124.1"/>
    </source>
</evidence>
<name>A0ABN7SCQ9_OIKDI</name>
<dbReference type="Proteomes" id="UP001158576">
    <property type="component" value="Chromosome XSR"/>
</dbReference>
<feature type="region of interest" description="Disordered" evidence="1">
    <location>
        <begin position="83"/>
        <end position="105"/>
    </location>
</feature>
<evidence type="ECO:0000313" key="3">
    <source>
        <dbReference type="Proteomes" id="UP001158576"/>
    </source>
</evidence>
<organism evidence="2 3">
    <name type="scientific">Oikopleura dioica</name>
    <name type="common">Tunicate</name>
    <dbReference type="NCBI Taxonomy" id="34765"/>
    <lineage>
        <taxon>Eukaryota</taxon>
        <taxon>Metazoa</taxon>
        <taxon>Chordata</taxon>
        <taxon>Tunicata</taxon>
        <taxon>Appendicularia</taxon>
        <taxon>Copelata</taxon>
        <taxon>Oikopleuridae</taxon>
        <taxon>Oikopleura</taxon>
    </lineage>
</organism>
<keyword evidence="3" id="KW-1185">Reference proteome</keyword>
<accession>A0ABN7SCQ9</accession>
<proteinExistence type="predicted"/>
<dbReference type="EMBL" id="OU015569">
    <property type="protein sequence ID" value="CAG5098124.1"/>
    <property type="molecule type" value="Genomic_DNA"/>
</dbReference>
<sequence length="105" mass="11945">MASTIFMGNGGGGGDVEKALRKIVKDEVRKEQLKYDLLAQEREAEHTKQLQDLEEKLLKQSEIKQAELELELKKQATKNEKALQEQKALQEAQKYSHRAARGVPK</sequence>